<evidence type="ECO:0000313" key="2">
    <source>
        <dbReference type="Proteomes" id="UP000598271"/>
    </source>
</evidence>
<accession>A0A8J3G981</accession>
<gene>
    <name evidence="1" type="ORF">GCM10007390_17870</name>
</gene>
<protein>
    <submittedName>
        <fullName evidence="1">Uncharacterized protein</fullName>
    </submittedName>
</protein>
<organism evidence="1 2">
    <name type="scientific">Persicitalea jodogahamensis</name>
    <dbReference type="NCBI Taxonomy" id="402147"/>
    <lineage>
        <taxon>Bacteria</taxon>
        <taxon>Pseudomonadati</taxon>
        <taxon>Bacteroidota</taxon>
        <taxon>Cytophagia</taxon>
        <taxon>Cytophagales</taxon>
        <taxon>Spirosomataceae</taxon>
        <taxon>Persicitalea</taxon>
    </lineage>
</organism>
<evidence type="ECO:0000313" key="1">
    <source>
        <dbReference type="EMBL" id="GHB64405.1"/>
    </source>
</evidence>
<name>A0A8J3G981_9BACT</name>
<proteinExistence type="predicted"/>
<dbReference type="Proteomes" id="UP000598271">
    <property type="component" value="Unassembled WGS sequence"/>
</dbReference>
<dbReference type="EMBL" id="BMXF01000001">
    <property type="protein sequence ID" value="GHB64405.1"/>
    <property type="molecule type" value="Genomic_DNA"/>
</dbReference>
<dbReference type="AlphaFoldDB" id="A0A8J3G981"/>
<sequence>MDVCLGDMGDTEPVLTGYLEVGVYIALGIDHYGFACLLAADYIAGLGQRFIKNVLKEHGVLEVYF</sequence>
<reference evidence="1 2" key="1">
    <citation type="journal article" date="2014" name="Int. J. Syst. Evol. Microbiol.">
        <title>Complete genome sequence of Corynebacterium casei LMG S-19264T (=DSM 44701T), isolated from a smear-ripened cheese.</title>
        <authorList>
            <consortium name="US DOE Joint Genome Institute (JGI-PGF)"/>
            <person name="Walter F."/>
            <person name="Albersmeier A."/>
            <person name="Kalinowski J."/>
            <person name="Ruckert C."/>
        </authorList>
    </citation>
    <scope>NUCLEOTIDE SEQUENCE [LARGE SCALE GENOMIC DNA]</scope>
    <source>
        <strain evidence="1 2">KCTC 12866</strain>
    </source>
</reference>
<keyword evidence="2" id="KW-1185">Reference proteome</keyword>
<comment type="caution">
    <text evidence="1">The sequence shown here is derived from an EMBL/GenBank/DDBJ whole genome shotgun (WGS) entry which is preliminary data.</text>
</comment>